<proteinExistence type="inferred from homology"/>
<protein>
    <recommendedName>
        <fullName evidence="9">ATP-dependent dethiobiotin synthetase BioD</fullName>
        <ecNumber evidence="9">6.3.3.3</ecNumber>
    </recommendedName>
    <alternativeName>
        <fullName evidence="9">DTB synthetase</fullName>
        <shortName evidence="9">DTBS</shortName>
    </alternativeName>
    <alternativeName>
        <fullName evidence="9">Dethiobiotin synthase</fullName>
    </alternativeName>
</protein>
<keyword evidence="1 9" id="KW-0963">Cytoplasm</keyword>
<dbReference type="GO" id="GO:0009102">
    <property type="term" value="P:biotin biosynthetic process"/>
    <property type="evidence" value="ECO:0007669"/>
    <property type="project" value="UniProtKB-UniRule"/>
</dbReference>
<dbReference type="OrthoDB" id="9802097at2"/>
<feature type="binding site" evidence="9">
    <location>
        <begin position="154"/>
        <end position="155"/>
    </location>
    <ligand>
        <name>ATP</name>
        <dbReference type="ChEBI" id="CHEBI:30616"/>
    </ligand>
</feature>
<dbReference type="Proteomes" id="UP000254841">
    <property type="component" value="Unassembled WGS sequence"/>
</dbReference>
<feature type="active site" evidence="9">
    <location>
        <position position="32"/>
    </location>
</feature>
<comment type="catalytic activity">
    <reaction evidence="8">
        <text>(7R,8S)-8-amino-7-(carboxyamino)nonanoate + ATP = (4R,5S)-dethiobiotin + ADP + phosphate + H(+)</text>
        <dbReference type="Rhea" id="RHEA:63684"/>
        <dbReference type="ChEBI" id="CHEBI:15378"/>
        <dbReference type="ChEBI" id="CHEBI:30616"/>
        <dbReference type="ChEBI" id="CHEBI:43474"/>
        <dbReference type="ChEBI" id="CHEBI:149470"/>
        <dbReference type="ChEBI" id="CHEBI:149473"/>
        <dbReference type="ChEBI" id="CHEBI:456216"/>
    </reaction>
</comment>
<dbReference type="UniPathway" id="UPA00078">
    <property type="reaction ID" value="UER00161"/>
</dbReference>
<feature type="binding site" evidence="9">
    <location>
        <position position="41"/>
    </location>
    <ligand>
        <name>Mg(2+)</name>
        <dbReference type="ChEBI" id="CHEBI:18420"/>
    </ligand>
</feature>
<reference evidence="10 11" key="1">
    <citation type="submission" date="2018-06" db="EMBL/GenBank/DDBJ databases">
        <authorList>
            <consortium name="Pathogen Informatics"/>
            <person name="Doyle S."/>
        </authorList>
    </citation>
    <scope>NUCLEOTIDE SEQUENCE [LARGE SCALE GENOMIC DNA]</scope>
    <source>
        <strain evidence="10 11">NCTC12410</strain>
    </source>
</reference>
<dbReference type="InterPro" id="IPR004472">
    <property type="entry name" value="DTB_synth_BioD"/>
</dbReference>
<feature type="binding site" evidence="9">
    <location>
        <begin position="94"/>
        <end position="97"/>
    </location>
    <ligand>
        <name>ATP</name>
        <dbReference type="ChEBI" id="CHEBI:30616"/>
    </ligand>
</feature>
<sequence>MAQIYIAGIHTDTGKTHFSAAFCKVFGYGYFKLVQAGQEEDRAFIKQFVPECTIFDNGISLRTPASPHIAKIIERCDYQGSHIAIPSAQNLIIELAGGLFTPLDDTQCMIDYMRLNPKPCVLVGRYYLGCINHILLSISALKAHNIPLLCLAMMTSSDDSYQTYINDFLHNHPLLQGTPLVRTPFFTQENFSYACDTLASQAPLITNHLRLQCLQG</sequence>
<comment type="subcellular location">
    <subcellularLocation>
        <location evidence="9">Cytoplasm</location>
    </subcellularLocation>
</comment>
<evidence type="ECO:0000256" key="9">
    <source>
        <dbReference type="HAMAP-Rule" id="MF_00336"/>
    </source>
</evidence>
<comment type="function">
    <text evidence="9">Catalyzes a mechanistically unusual reaction, the ATP-dependent insertion of CO2 between the N7 and N8 nitrogen atoms of 7,8-diaminopelargonic acid (DAPA, also called 7,8-diammoniononanoate) to form a ureido ring.</text>
</comment>
<feature type="binding site" evidence="9">
    <location>
        <position position="94"/>
    </location>
    <ligand>
        <name>Mg(2+)</name>
        <dbReference type="ChEBI" id="CHEBI:18420"/>
    </ligand>
</feature>
<dbReference type="GO" id="GO:0005829">
    <property type="term" value="C:cytosol"/>
    <property type="evidence" value="ECO:0007669"/>
    <property type="project" value="TreeGrafter"/>
</dbReference>
<keyword evidence="7 9" id="KW-0460">Magnesium</keyword>
<evidence type="ECO:0000313" key="11">
    <source>
        <dbReference type="Proteomes" id="UP000254841"/>
    </source>
</evidence>
<dbReference type="Gene3D" id="3.40.50.300">
    <property type="entry name" value="P-loop containing nucleotide triphosphate hydrolases"/>
    <property type="match status" value="1"/>
</dbReference>
<evidence type="ECO:0000256" key="6">
    <source>
        <dbReference type="ARBA" id="ARBA00022840"/>
    </source>
</evidence>
<keyword evidence="4 9" id="KW-0547">Nucleotide-binding</keyword>
<dbReference type="Pfam" id="PF13500">
    <property type="entry name" value="AAA_26"/>
    <property type="match status" value="1"/>
</dbReference>
<comment type="caution">
    <text evidence="9">Lacks conserved residue(s) required for the propagation of feature annotation.</text>
</comment>
<comment type="cofactor">
    <cofactor evidence="9">
        <name>Mg(2+)</name>
        <dbReference type="ChEBI" id="CHEBI:18420"/>
    </cofactor>
</comment>
<dbReference type="PANTHER" id="PTHR43210">
    <property type="entry name" value="DETHIOBIOTIN SYNTHETASE"/>
    <property type="match status" value="1"/>
</dbReference>
<organism evidence="10 11">
    <name type="scientific">Helicobacter canis</name>
    <dbReference type="NCBI Taxonomy" id="29419"/>
    <lineage>
        <taxon>Bacteria</taxon>
        <taxon>Pseudomonadati</taxon>
        <taxon>Campylobacterota</taxon>
        <taxon>Epsilonproteobacteria</taxon>
        <taxon>Campylobacterales</taxon>
        <taxon>Helicobacteraceae</taxon>
        <taxon>Helicobacter</taxon>
    </lineage>
</organism>
<dbReference type="EC" id="6.3.3.3" evidence="9"/>
<dbReference type="PANTHER" id="PTHR43210:SF2">
    <property type="entry name" value="ATP-DEPENDENT DETHIOBIOTIN SYNTHETASE BIOD 2"/>
    <property type="match status" value="1"/>
</dbReference>
<feature type="binding site" evidence="9">
    <location>
        <position position="41"/>
    </location>
    <ligand>
        <name>ATP</name>
        <dbReference type="ChEBI" id="CHEBI:30616"/>
    </ligand>
</feature>
<evidence type="ECO:0000256" key="3">
    <source>
        <dbReference type="ARBA" id="ARBA00022723"/>
    </source>
</evidence>
<comment type="similarity">
    <text evidence="9">Belongs to the dethiobiotin synthetase family.</text>
</comment>
<gene>
    <name evidence="9 10" type="primary">bioD</name>
    <name evidence="10" type="ORF">NCTC12410_01136</name>
</gene>
<evidence type="ECO:0000256" key="1">
    <source>
        <dbReference type="ARBA" id="ARBA00022490"/>
    </source>
</evidence>
<evidence type="ECO:0000256" key="4">
    <source>
        <dbReference type="ARBA" id="ARBA00022741"/>
    </source>
</evidence>
<evidence type="ECO:0000256" key="5">
    <source>
        <dbReference type="ARBA" id="ARBA00022756"/>
    </source>
</evidence>
<evidence type="ECO:0000256" key="7">
    <source>
        <dbReference type="ARBA" id="ARBA00022842"/>
    </source>
</evidence>
<comment type="pathway">
    <text evidence="9">Cofactor biosynthesis; biotin biosynthesis; biotin from 7,8-diaminononanoate: step 1/2.</text>
</comment>
<dbReference type="GO" id="GO:0004141">
    <property type="term" value="F:dethiobiotin synthase activity"/>
    <property type="evidence" value="ECO:0007669"/>
    <property type="project" value="UniProtKB-UniRule"/>
</dbReference>
<keyword evidence="6 9" id="KW-0067">ATP-binding</keyword>
<keyword evidence="5 9" id="KW-0093">Biotin biosynthesis</keyword>
<evidence type="ECO:0000256" key="2">
    <source>
        <dbReference type="ARBA" id="ARBA00022598"/>
    </source>
</evidence>
<dbReference type="HAMAP" id="MF_00336">
    <property type="entry name" value="BioD"/>
    <property type="match status" value="1"/>
</dbReference>
<name>A0A377J4C5_9HELI</name>
<dbReference type="RefSeq" id="WP_115011556.1">
    <property type="nucleotide sequence ID" value="NZ_UGHV01000001.1"/>
</dbReference>
<feature type="binding site" evidence="9">
    <location>
        <position position="16"/>
    </location>
    <ligand>
        <name>Mg(2+)</name>
        <dbReference type="ChEBI" id="CHEBI:18420"/>
    </ligand>
</feature>
<comment type="catalytic activity">
    <reaction evidence="9">
        <text>(7R,8S)-7,8-diammoniononanoate + CO2 + ATP = (4R,5S)-dethiobiotin + ADP + phosphate + 3 H(+)</text>
        <dbReference type="Rhea" id="RHEA:15805"/>
        <dbReference type="ChEBI" id="CHEBI:15378"/>
        <dbReference type="ChEBI" id="CHEBI:16526"/>
        <dbReference type="ChEBI" id="CHEBI:30616"/>
        <dbReference type="ChEBI" id="CHEBI:43474"/>
        <dbReference type="ChEBI" id="CHEBI:149469"/>
        <dbReference type="ChEBI" id="CHEBI:149473"/>
        <dbReference type="ChEBI" id="CHEBI:456216"/>
        <dbReference type="EC" id="6.3.3.3"/>
    </reaction>
</comment>
<dbReference type="CDD" id="cd03109">
    <property type="entry name" value="DTBS"/>
    <property type="match status" value="1"/>
</dbReference>
<dbReference type="InterPro" id="IPR027417">
    <property type="entry name" value="P-loop_NTPase"/>
</dbReference>
<accession>A0A377J4C5</accession>
<evidence type="ECO:0000313" key="10">
    <source>
        <dbReference type="EMBL" id="STO97311.1"/>
    </source>
</evidence>
<evidence type="ECO:0000256" key="8">
    <source>
        <dbReference type="ARBA" id="ARBA00047386"/>
    </source>
</evidence>
<comment type="subunit">
    <text evidence="9">Homodimer.</text>
</comment>
<dbReference type="GO" id="GO:0000287">
    <property type="term" value="F:magnesium ion binding"/>
    <property type="evidence" value="ECO:0007669"/>
    <property type="project" value="UniProtKB-UniRule"/>
</dbReference>
<keyword evidence="3 9" id="KW-0479">Metal-binding</keyword>
<dbReference type="EMBL" id="UGHV01000001">
    <property type="protein sequence ID" value="STO97311.1"/>
    <property type="molecule type" value="Genomic_DNA"/>
</dbReference>
<dbReference type="GO" id="GO:0005524">
    <property type="term" value="F:ATP binding"/>
    <property type="evidence" value="ECO:0007669"/>
    <property type="project" value="UniProtKB-UniRule"/>
</dbReference>
<dbReference type="AlphaFoldDB" id="A0A377J4C5"/>
<dbReference type="SUPFAM" id="SSF52540">
    <property type="entry name" value="P-loop containing nucleoside triphosphate hydrolases"/>
    <property type="match status" value="1"/>
</dbReference>
<keyword evidence="2 9" id="KW-0436">Ligase</keyword>